<proteinExistence type="predicted"/>
<dbReference type="AlphaFoldDB" id="F8D588"/>
<dbReference type="Proteomes" id="UP000006794">
    <property type="component" value="Chromosome"/>
</dbReference>
<evidence type="ECO:0000313" key="2">
    <source>
        <dbReference type="Proteomes" id="UP000006794"/>
    </source>
</evidence>
<dbReference type="GeneID" id="10796784"/>
<sequence>MPNGPGRRQLLVGIASGAIALGSGCADGLELGDTDNEDDLRCRDDHHRYLTPEFEGRTVVYDEQIPGVSLEVPAEVEELTDFTVTLTNSSNHEIEIYADDRLAVQARGDDGAWYTIFGVEKDYEWTERTEPLAPGDERSWDLHASIHDSGLEHYAFCSTPTIGRYRLLFWGLPDDSPGDPLALATEFEIVERQDDENASR</sequence>
<dbReference type="STRING" id="797210.Halxa_1819"/>
<evidence type="ECO:0000313" key="1">
    <source>
        <dbReference type="EMBL" id="AEH36447.1"/>
    </source>
</evidence>
<dbReference type="OrthoDB" id="167544at2157"/>
<gene>
    <name evidence="1" type="ordered locus">Halxa_1819</name>
</gene>
<organism evidence="1 2">
    <name type="scientific">Halopiger xanaduensis (strain DSM 18323 / JCM 14033 / SH-6)</name>
    <dbReference type="NCBI Taxonomy" id="797210"/>
    <lineage>
        <taxon>Archaea</taxon>
        <taxon>Methanobacteriati</taxon>
        <taxon>Methanobacteriota</taxon>
        <taxon>Stenosarchaea group</taxon>
        <taxon>Halobacteria</taxon>
        <taxon>Halobacteriales</taxon>
        <taxon>Natrialbaceae</taxon>
        <taxon>Halopiger</taxon>
    </lineage>
</organism>
<protein>
    <recommendedName>
        <fullName evidence="3">Intracellular proteinase inhibitor BsuPI domain-containing protein</fullName>
    </recommendedName>
</protein>
<keyword evidence="2" id="KW-1185">Reference proteome</keyword>
<dbReference type="eggNOG" id="arCOG07571">
    <property type="taxonomic scope" value="Archaea"/>
</dbReference>
<dbReference type="EMBL" id="CP002839">
    <property type="protein sequence ID" value="AEH36447.1"/>
    <property type="molecule type" value="Genomic_DNA"/>
</dbReference>
<dbReference type="RefSeq" id="WP_013879340.1">
    <property type="nucleotide sequence ID" value="NC_015666.1"/>
</dbReference>
<dbReference type="KEGG" id="hxa:Halxa_1819"/>
<accession>F8D588</accession>
<dbReference type="HOGENOM" id="CLU_1363632_0_0_2"/>
<name>F8D588_HALXS</name>
<evidence type="ECO:0008006" key="3">
    <source>
        <dbReference type="Google" id="ProtNLM"/>
    </source>
</evidence>
<reference evidence="1 2" key="1">
    <citation type="journal article" date="2012" name="Stand. Genomic Sci.">
        <title>Complete genome sequence of Halopiger xanaduensis type strain (SH-6(T)).</title>
        <authorList>
            <person name="Anderson I."/>
            <person name="Tindall B.J."/>
            <person name="Rohde M."/>
            <person name="Lucas S."/>
            <person name="Han J."/>
            <person name="Lapidus A."/>
            <person name="Cheng J.F."/>
            <person name="Goodwin L."/>
            <person name="Pitluck S."/>
            <person name="Peters L."/>
            <person name="Pati A."/>
            <person name="Mikhailova N."/>
            <person name="Pagani I."/>
            <person name="Teshima H."/>
            <person name="Han C."/>
            <person name="Tapia R."/>
            <person name="Land M."/>
            <person name="Woyke T."/>
            <person name="Klenk H.P."/>
            <person name="Kyrpides N."/>
            <person name="Ivanova N."/>
        </authorList>
    </citation>
    <scope>NUCLEOTIDE SEQUENCE [LARGE SCALE GENOMIC DNA]</scope>
    <source>
        <strain evidence="2">DSM 18323 / JCM 14033 / SH-6</strain>
    </source>
</reference>
<dbReference type="PROSITE" id="PS51257">
    <property type="entry name" value="PROKAR_LIPOPROTEIN"/>
    <property type="match status" value="1"/>
</dbReference>